<evidence type="ECO:0000256" key="2">
    <source>
        <dbReference type="ARBA" id="ARBA00022438"/>
    </source>
</evidence>
<keyword evidence="2" id="KW-0031">Aminopeptidase</keyword>
<comment type="caution">
    <text evidence="9">The sequence shown here is derived from an EMBL/GenBank/DDBJ whole genome shotgun (WGS) entry which is preliminary data.</text>
</comment>
<accession>A0AAE3KZC3</accession>
<dbReference type="GO" id="GO:0046872">
    <property type="term" value="F:metal ion binding"/>
    <property type="evidence" value="ECO:0007669"/>
    <property type="project" value="UniProtKB-UniRule"/>
</dbReference>
<comment type="cofactor">
    <cofactor evidence="8">
        <name>a divalent metal cation</name>
        <dbReference type="ChEBI" id="CHEBI:60240"/>
    </cofactor>
    <text evidence="8">Binds 2 divalent metal cations per subunit.</text>
</comment>
<dbReference type="GO" id="GO:0006508">
    <property type="term" value="P:proteolysis"/>
    <property type="evidence" value="ECO:0007669"/>
    <property type="project" value="UniProtKB-KW"/>
</dbReference>
<feature type="binding site" evidence="8">
    <location>
        <position position="166"/>
    </location>
    <ligand>
        <name>Zn(2+)</name>
        <dbReference type="ChEBI" id="CHEBI:29105"/>
        <label>2</label>
    </ligand>
</feature>
<sequence>MDNTKLNFLKQLLDTFGPSGNEEHIRELIQKEIKDYVDEIKIDSLGNLIAHKKGIGKKIMLAAHMDEIGLIITHIDKNGFLRFSNIGGVSASISLGQKISLKDGTIGVVSSEHLEEIKELKLDKLYIDIGANSREEAEKKVSIGSVVSFYGPLSVNDNRAISKAMDDRIGCFVLVEIIKNMKDNNKDLYFVFTVQEELGIRGAKTSAYGIDPDLGIAVDVTSTGDTPKCKSMEVSLGKGPTVKIMDGSVMCHPRVKELLISTAKKYNIPYQLEVLEYGGTDAGAIHLTREGIPSGAVSIPTRYIHSPGEMVDLKDVEYAIELLAKSLQEEI</sequence>
<dbReference type="PANTHER" id="PTHR32481">
    <property type="entry name" value="AMINOPEPTIDASE"/>
    <property type="match status" value="1"/>
</dbReference>
<evidence type="ECO:0000256" key="7">
    <source>
        <dbReference type="PIRSR" id="PIRSR001123-1"/>
    </source>
</evidence>
<protein>
    <submittedName>
        <fullName evidence="9">M42 family metallopeptidase</fullName>
    </submittedName>
</protein>
<evidence type="ECO:0000313" key="10">
    <source>
        <dbReference type="Proteomes" id="UP001205748"/>
    </source>
</evidence>
<dbReference type="Gene3D" id="2.40.30.40">
    <property type="entry name" value="Peptidase M42, domain 2"/>
    <property type="match status" value="1"/>
</dbReference>
<feature type="active site" description="Proton acceptor" evidence="7">
    <location>
        <position position="196"/>
    </location>
</feature>
<keyword evidence="3" id="KW-0645">Protease</keyword>
<feature type="binding site" evidence="8">
    <location>
        <position position="219"/>
    </location>
    <ligand>
        <name>Zn(2+)</name>
        <dbReference type="ChEBI" id="CHEBI:29105"/>
        <label>1</label>
    </ligand>
</feature>
<keyword evidence="10" id="KW-1185">Reference proteome</keyword>
<dbReference type="Pfam" id="PF05343">
    <property type="entry name" value="Peptidase_M42"/>
    <property type="match status" value="1"/>
</dbReference>
<keyword evidence="4 8" id="KW-0479">Metal-binding</keyword>
<organism evidence="9 10">
    <name type="scientific">Irregularibacter muris</name>
    <dbReference type="NCBI Taxonomy" id="1796619"/>
    <lineage>
        <taxon>Bacteria</taxon>
        <taxon>Bacillati</taxon>
        <taxon>Bacillota</taxon>
        <taxon>Clostridia</taxon>
        <taxon>Eubacteriales</taxon>
        <taxon>Eubacteriaceae</taxon>
        <taxon>Irregularibacter</taxon>
    </lineage>
</organism>
<evidence type="ECO:0000256" key="3">
    <source>
        <dbReference type="ARBA" id="ARBA00022670"/>
    </source>
</evidence>
<feature type="binding site" evidence="8">
    <location>
        <position position="64"/>
    </location>
    <ligand>
        <name>Zn(2+)</name>
        <dbReference type="ChEBI" id="CHEBI:29105"/>
        <label>1</label>
    </ligand>
</feature>
<reference evidence="9" key="1">
    <citation type="submission" date="2022-07" db="EMBL/GenBank/DDBJ databases">
        <title>Enhanced cultured diversity of the mouse gut microbiota enables custom-made synthetic communities.</title>
        <authorList>
            <person name="Afrizal A."/>
        </authorList>
    </citation>
    <scope>NUCLEOTIDE SEQUENCE</scope>
    <source>
        <strain evidence="9">DSM 28593</strain>
    </source>
</reference>
<evidence type="ECO:0000256" key="6">
    <source>
        <dbReference type="PIRNR" id="PIRNR001123"/>
    </source>
</evidence>
<evidence type="ECO:0000256" key="8">
    <source>
        <dbReference type="PIRSR" id="PIRSR001123-2"/>
    </source>
</evidence>
<dbReference type="Proteomes" id="UP001205748">
    <property type="component" value="Unassembled WGS sequence"/>
</dbReference>
<proteinExistence type="inferred from homology"/>
<feature type="binding site" evidence="8">
    <location>
        <position position="305"/>
    </location>
    <ligand>
        <name>Zn(2+)</name>
        <dbReference type="ChEBI" id="CHEBI:29105"/>
        <label>2</label>
    </ligand>
</feature>
<evidence type="ECO:0000313" key="9">
    <source>
        <dbReference type="EMBL" id="MCR1898067.1"/>
    </source>
</evidence>
<gene>
    <name evidence="9" type="ORF">NSA47_03560</name>
</gene>
<evidence type="ECO:0000256" key="4">
    <source>
        <dbReference type="ARBA" id="ARBA00022723"/>
    </source>
</evidence>
<evidence type="ECO:0000256" key="5">
    <source>
        <dbReference type="ARBA" id="ARBA00022801"/>
    </source>
</evidence>
<dbReference type="PANTHER" id="PTHR32481:SF9">
    <property type="entry name" value="ENDOGLUCANASE"/>
    <property type="match status" value="1"/>
</dbReference>
<dbReference type="AlphaFoldDB" id="A0AAE3KZC3"/>
<dbReference type="PIRSF" id="PIRSF001123">
    <property type="entry name" value="PepA_GA"/>
    <property type="match status" value="1"/>
</dbReference>
<comment type="similarity">
    <text evidence="1 6">Belongs to the peptidase M42 family.</text>
</comment>
<dbReference type="InterPro" id="IPR008007">
    <property type="entry name" value="Peptidase_M42"/>
</dbReference>
<keyword evidence="5" id="KW-0378">Hydrolase</keyword>
<dbReference type="SUPFAM" id="SSF53187">
    <property type="entry name" value="Zn-dependent exopeptidases"/>
    <property type="match status" value="1"/>
</dbReference>
<feature type="binding site" evidence="8">
    <location>
        <position position="197"/>
    </location>
    <ligand>
        <name>Zn(2+)</name>
        <dbReference type="ChEBI" id="CHEBI:29105"/>
        <label>2</label>
    </ligand>
</feature>
<dbReference type="RefSeq" id="WP_257529529.1">
    <property type="nucleotide sequence ID" value="NZ_JANKAS010000002.1"/>
</dbReference>
<dbReference type="CDD" id="cd05656">
    <property type="entry name" value="M42_Frv"/>
    <property type="match status" value="1"/>
</dbReference>
<dbReference type="InterPro" id="IPR051464">
    <property type="entry name" value="Peptidase_M42_aminopept"/>
</dbReference>
<dbReference type="GO" id="GO:0004177">
    <property type="term" value="F:aminopeptidase activity"/>
    <property type="evidence" value="ECO:0007669"/>
    <property type="project" value="UniProtKB-UniRule"/>
</dbReference>
<dbReference type="EMBL" id="JANKAS010000002">
    <property type="protein sequence ID" value="MCR1898067.1"/>
    <property type="molecule type" value="Genomic_DNA"/>
</dbReference>
<feature type="binding site" evidence="8">
    <location>
        <position position="166"/>
    </location>
    <ligand>
        <name>Zn(2+)</name>
        <dbReference type="ChEBI" id="CHEBI:29105"/>
        <label>1</label>
    </ligand>
</feature>
<dbReference type="InterPro" id="IPR023367">
    <property type="entry name" value="Peptidase_M42_dom2"/>
</dbReference>
<name>A0AAE3KZC3_9FIRM</name>
<dbReference type="SUPFAM" id="SSF101821">
    <property type="entry name" value="Aminopeptidase/glucanase lid domain"/>
    <property type="match status" value="1"/>
</dbReference>
<evidence type="ECO:0000256" key="1">
    <source>
        <dbReference type="ARBA" id="ARBA00006272"/>
    </source>
</evidence>
<dbReference type="Gene3D" id="3.40.630.10">
    <property type="entry name" value="Zn peptidases"/>
    <property type="match status" value="1"/>
</dbReference>